<protein>
    <submittedName>
        <fullName evidence="1">Uncharacterized protein</fullName>
    </submittedName>
</protein>
<accession>A0ACC2IBA2</accession>
<dbReference type="Proteomes" id="UP001153331">
    <property type="component" value="Unassembled WGS sequence"/>
</dbReference>
<sequence length="169" mass="18658">MPEGIGRPTEQTSGYGRYEFTIPFLAFVKATRGTKPRLHHGHGDGVWLDYSELGYTCLTTTMEILSTHLDFFTVPSPPFHVMTNTTSTWPANTTSAHGATYTQQQASPLVRHAPAPHDVRRRKRAGRRSNGSEPSRCYYETTRKACLAKIRGAVGLGSSVPLDPVDLLL</sequence>
<evidence type="ECO:0000313" key="1">
    <source>
        <dbReference type="EMBL" id="KAJ8112430.1"/>
    </source>
</evidence>
<organism evidence="1 2">
    <name type="scientific">Boeremia exigua</name>
    <dbReference type="NCBI Taxonomy" id="749465"/>
    <lineage>
        <taxon>Eukaryota</taxon>
        <taxon>Fungi</taxon>
        <taxon>Dikarya</taxon>
        <taxon>Ascomycota</taxon>
        <taxon>Pezizomycotina</taxon>
        <taxon>Dothideomycetes</taxon>
        <taxon>Pleosporomycetidae</taxon>
        <taxon>Pleosporales</taxon>
        <taxon>Pleosporineae</taxon>
        <taxon>Didymellaceae</taxon>
        <taxon>Boeremia</taxon>
    </lineage>
</organism>
<dbReference type="EMBL" id="JAPHNI010000325">
    <property type="protein sequence ID" value="KAJ8112430.1"/>
    <property type="molecule type" value="Genomic_DNA"/>
</dbReference>
<gene>
    <name evidence="1" type="ORF">OPT61_g5197</name>
</gene>
<reference evidence="1" key="1">
    <citation type="submission" date="2022-11" db="EMBL/GenBank/DDBJ databases">
        <title>Genome Sequence of Boeremia exigua.</title>
        <authorList>
            <person name="Buettner E."/>
        </authorList>
    </citation>
    <scope>NUCLEOTIDE SEQUENCE</scope>
    <source>
        <strain evidence="1">CU02</strain>
    </source>
</reference>
<evidence type="ECO:0000313" key="2">
    <source>
        <dbReference type="Proteomes" id="UP001153331"/>
    </source>
</evidence>
<name>A0ACC2IBA2_9PLEO</name>
<keyword evidence="2" id="KW-1185">Reference proteome</keyword>
<proteinExistence type="predicted"/>
<comment type="caution">
    <text evidence="1">The sequence shown here is derived from an EMBL/GenBank/DDBJ whole genome shotgun (WGS) entry which is preliminary data.</text>
</comment>